<evidence type="ECO:0000313" key="5">
    <source>
        <dbReference type="Proteomes" id="UP000717981"/>
    </source>
</evidence>
<feature type="domain" description="GGDEF" evidence="3">
    <location>
        <begin position="300"/>
        <end position="432"/>
    </location>
</feature>
<comment type="caution">
    <text evidence="4">The sequence shown here is derived from an EMBL/GenBank/DDBJ whole genome shotgun (WGS) entry which is preliminary data.</text>
</comment>
<proteinExistence type="predicted"/>
<dbReference type="OrthoDB" id="7052318at2"/>
<dbReference type="Gene3D" id="3.30.450.20">
    <property type="entry name" value="PAS domain"/>
    <property type="match status" value="1"/>
</dbReference>
<dbReference type="PROSITE" id="PS50887">
    <property type="entry name" value="GGDEF"/>
    <property type="match status" value="1"/>
</dbReference>
<dbReference type="PANTHER" id="PTHR33121">
    <property type="entry name" value="CYCLIC DI-GMP PHOSPHODIESTERASE PDEF"/>
    <property type="match status" value="1"/>
</dbReference>
<sequence length="690" mass="75358">MPKDSTIRLLIVEERVEDAEAIVSALRNGGMAVRPLRPQSLEELALMLAGQPVDLVLARDSAAMPLDRVRAEVVASGKDLPLLLLVDRIDEAVVLDSVGSGVRALVLRQRPEHLLETVRREWSDLEARRALRRLEAQLRETERRCDALIASSRDPVAYIHEGMHIRANDAYLEMFGFESFEDVEGMSLLDLVAAQHIDAFKQLLKSLSRGEPPPAEYLMEARRLDGTTFPAKMEFATASYEGEPCVQVVFRRREELDPELAREVEELRQRDQVTGLLNRPTFMRILEDAVAGIGRDGSGAQYGFLLVEPDHYARLLPDIGLDSADAMVAAMAERARGCAGPDAKVARFGEHTFAVLLEGNHERTRALAEALREGFATHVFGIGERSVAVTVSIGGVQVGEKIASVPQILARASHCLQAAAELGGNTVQVFDPGAADRAEEERVQRWVARIREALAGEGFVLHYQPVMNLQGEPGELYEAHLRVEAGGELVTPSGFLGIAEEHGLLGDIDLWVVRQAIAVLGERGRAGRQTRLLVRISPASFANPAMVELIRRELAAQGVPGERLWLEAQEAKVFTHLRSAQEFLAAVAPMGCRVGLEQFGSGLDSFQLLAHFRPAFVKIDPSLTDEIGHPGEAQDKVREITGRAREMGMATLAADVGDAQAMSQLFMAGVDYVSGSFVAPVGAAMNFDFG</sequence>
<dbReference type="Pfam" id="PF13426">
    <property type="entry name" value="PAS_9"/>
    <property type="match status" value="1"/>
</dbReference>
<dbReference type="EMBL" id="PDWK01000009">
    <property type="protein sequence ID" value="KAF1690179.1"/>
    <property type="molecule type" value="Genomic_DNA"/>
</dbReference>
<evidence type="ECO:0000256" key="1">
    <source>
        <dbReference type="SAM" id="Coils"/>
    </source>
</evidence>
<protein>
    <submittedName>
        <fullName evidence="4">PAS domain S-box protein</fullName>
    </submittedName>
</protein>
<dbReference type="InterPro" id="IPR035965">
    <property type="entry name" value="PAS-like_dom_sf"/>
</dbReference>
<feature type="coiled-coil region" evidence="1">
    <location>
        <begin position="124"/>
        <end position="151"/>
    </location>
</feature>
<evidence type="ECO:0000259" key="2">
    <source>
        <dbReference type="PROSITE" id="PS50883"/>
    </source>
</evidence>
<dbReference type="NCBIfam" id="TIGR00229">
    <property type="entry name" value="sensory_box"/>
    <property type="match status" value="1"/>
</dbReference>
<name>A0A921P277_9GAMM</name>
<dbReference type="CDD" id="cd01949">
    <property type="entry name" value="GGDEF"/>
    <property type="match status" value="1"/>
</dbReference>
<dbReference type="InterPro" id="IPR050706">
    <property type="entry name" value="Cyclic-di-GMP_PDE-like"/>
</dbReference>
<dbReference type="InterPro" id="IPR029787">
    <property type="entry name" value="Nucleotide_cyclase"/>
</dbReference>
<organism evidence="4 5">
    <name type="scientific">Pseudoxanthomonas taiwanensis</name>
    <dbReference type="NCBI Taxonomy" id="176598"/>
    <lineage>
        <taxon>Bacteria</taxon>
        <taxon>Pseudomonadati</taxon>
        <taxon>Pseudomonadota</taxon>
        <taxon>Gammaproteobacteria</taxon>
        <taxon>Lysobacterales</taxon>
        <taxon>Lysobacteraceae</taxon>
        <taxon>Pseudoxanthomonas</taxon>
    </lineage>
</organism>
<dbReference type="Pfam" id="PF00563">
    <property type="entry name" value="EAL"/>
    <property type="match status" value="1"/>
</dbReference>
<dbReference type="SUPFAM" id="SSF141868">
    <property type="entry name" value="EAL domain-like"/>
    <property type="match status" value="1"/>
</dbReference>
<feature type="domain" description="EAL" evidence="2">
    <location>
        <begin position="443"/>
        <end position="690"/>
    </location>
</feature>
<evidence type="ECO:0000259" key="3">
    <source>
        <dbReference type="PROSITE" id="PS50887"/>
    </source>
</evidence>
<dbReference type="SUPFAM" id="SSF55785">
    <property type="entry name" value="PYP-like sensor domain (PAS domain)"/>
    <property type="match status" value="1"/>
</dbReference>
<gene>
    <name evidence="4" type="ORF">CR938_03100</name>
</gene>
<keyword evidence="1" id="KW-0175">Coiled coil</keyword>
<dbReference type="Proteomes" id="UP000717981">
    <property type="component" value="Unassembled WGS sequence"/>
</dbReference>
<dbReference type="PROSITE" id="PS50883">
    <property type="entry name" value="EAL"/>
    <property type="match status" value="1"/>
</dbReference>
<dbReference type="NCBIfam" id="TIGR00254">
    <property type="entry name" value="GGDEF"/>
    <property type="match status" value="1"/>
</dbReference>
<dbReference type="InterPro" id="IPR000160">
    <property type="entry name" value="GGDEF_dom"/>
</dbReference>
<accession>A0A921P277</accession>
<dbReference type="InterPro" id="IPR043128">
    <property type="entry name" value="Rev_trsase/Diguanyl_cyclase"/>
</dbReference>
<dbReference type="Gene3D" id="3.30.70.270">
    <property type="match status" value="1"/>
</dbReference>
<dbReference type="InterPro" id="IPR001633">
    <property type="entry name" value="EAL_dom"/>
</dbReference>
<dbReference type="SMART" id="SM00052">
    <property type="entry name" value="EAL"/>
    <property type="match status" value="1"/>
</dbReference>
<keyword evidence="5" id="KW-1185">Reference proteome</keyword>
<dbReference type="CDD" id="cd00130">
    <property type="entry name" value="PAS"/>
    <property type="match status" value="1"/>
</dbReference>
<reference evidence="4" key="1">
    <citation type="submission" date="2017-10" db="EMBL/GenBank/DDBJ databases">
        <title>Whole genome sequencing of members of genus Pseudoxanthomonas.</title>
        <authorList>
            <person name="Kumar S."/>
            <person name="Bansal K."/>
            <person name="Kaur A."/>
            <person name="Patil P."/>
            <person name="Sharma S."/>
            <person name="Patil P.B."/>
        </authorList>
    </citation>
    <scope>NUCLEOTIDE SEQUENCE</scope>
    <source>
        <strain evidence="4">DSM 22914</strain>
    </source>
</reference>
<dbReference type="InterPro" id="IPR000014">
    <property type="entry name" value="PAS"/>
</dbReference>
<evidence type="ECO:0000313" key="4">
    <source>
        <dbReference type="EMBL" id="KAF1690179.1"/>
    </source>
</evidence>
<dbReference type="AlphaFoldDB" id="A0A921P277"/>
<dbReference type="SMART" id="SM00267">
    <property type="entry name" value="GGDEF"/>
    <property type="match status" value="1"/>
</dbReference>
<dbReference type="GO" id="GO:0071111">
    <property type="term" value="F:cyclic-guanylate-specific phosphodiesterase activity"/>
    <property type="evidence" value="ECO:0007669"/>
    <property type="project" value="InterPro"/>
</dbReference>
<dbReference type="SUPFAM" id="SSF55073">
    <property type="entry name" value="Nucleotide cyclase"/>
    <property type="match status" value="1"/>
</dbReference>
<dbReference type="CDD" id="cd01948">
    <property type="entry name" value="EAL"/>
    <property type="match status" value="1"/>
</dbReference>
<dbReference type="SMART" id="SM00091">
    <property type="entry name" value="PAS"/>
    <property type="match status" value="1"/>
</dbReference>
<dbReference type="PANTHER" id="PTHR33121:SF79">
    <property type="entry name" value="CYCLIC DI-GMP PHOSPHODIESTERASE PDED-RELATED"/>
    <property type="match status" value="1"/>
</dbReference>
<dbReference type="InterPro" id="IPR035919">
    <property type="entry name" value="EAL_sf"/>
</dbReference>
<dbReference type="Gene3D" id="3.20.20.450">
    <property type="entry name" value="EAL domain"/>
    <property type="match status" value="1"/>
</dbReference>
<dbReference type="RefSeq" id="WP_162123607.1">
    <property type="nucleotide sequence ID" value="NZ_PDWK01000009.1"/>
</dbReference>
<dbReference type="Pfam" id="PF00990">
    <property type="entry name" value="GGDEF"/>
    <property type="match status" value="1"/>
</dbReference>